<keyword evidence="2" id="KW-1185">Reference proteome</keyword>
<proteinExistence type="predicted"/>
<reference evidence="1" key="1">
    <citation type="submission" date="2022-04" db="EMBL/GenBank/DDBJ databases">
        <title>Genome of the entomopathogenic fungus Entomophthora muscae.</title>
        <authorList>
            <person name="Elya C."/>
            <person name="Lovett B.R."/>
            <person name="Lee E."/>
            <person name="Macias A.M."/>
            <person name="Hajek A.E."/>
            <person name="De Bivort B.L."/>
            <person name="Kasson M.T."/>
            <person name="De Fine Licht H.H."/>
            <person name="Stajich J.E."/>
        </authorList>
    </citation>
    <scope>NUCLEOTIDE SEQUENCE</scope>
    <source>
        <strain evidence="1">Berkeley</strain>
    </source>
</reference>
<evidence type="ECO:0000313" key="2">
    <source>
        <dbReference type="Proteomes" id="UP001165960"/>
    </source>
</evidence>
<gene>
    <name evidence="1" type="ORF">DSO57_1018716</name>
</gene>
<dbReference type="Proteomes" id="UP001165960">
    <property type="component" value="Unassembled WGS sequence"/>
</dbReference>
<sequence>MISFRKDKTIADFANCFYLEAQILTDLGSLMVNNTHIALHAAVKPYEALYQTLIPAFQDDCTLDSMICYFCQCGDNFRPPNTGTKPCPAANFPGRSEATPSNN</sequence>
<accession>A0ACC2RIW2</accession>
<comment type="caution">
    <text evidence="1">The sequence shown here is derived from an EMBL/GenBank/DDBJ whole genome shotgun (WGS) entry which is preliminary data.</text>
</comment>
<organism evidence="1 2">
    <name type="scientific">Entomophthora muscae</name>
    <dbReference type="NCBI Taxonomy" id="34485"/>
    <lineage>
        <taxon>Eukaryota</taxon>
        <taxon>Fungi</taxon>
        <taxon>Fungi incertae sedis</taxon>
        <taxon>Zoopagomycota</taxon>
        <taxon>Entomophthoromycotina</taxon>
        <taxon>Entomophthoromycetes</taxon>
        <taxon>Entomophthorales</taxon>
        <taxon>Entomophthoraceae</taxon>
        <taxon>Entomophthora</taxon>
    </lineage>
</organism>
<protein>
    <submittedName>
        <fullName evidence="1">Uncharacterized protein</fullName>
    </submittedName>
</protein>
<name>A0ACC2RIW2_9FUNG</name>
<dbReference type="EMBL" id="QTSX02007182">
    <property type="protein sequence ID" value="KAJ9049988.1"/>
    <property type="molecule type" value="Genomic_DNA"/>
</dbReference>
<evidence type="ECO:0000313" key="1">
    <source>
        <dbReference type="EMBL" id="KAJ9049988.1"/>
    </source>
</evidence>